<dbReference type="Proteomes" id="UP000027931">
    <property type="component" value="Unassembled WGS sequence"/>
</dbReference>
<dbReference type="RefSeq" id="WP_038088376.1">
    <property type="nucleotide sequence ID" value="NZ_JMIR01000014.1"/>
</dbReference>
<dbReference type="STRING" id="1157490.EL26_11870"/>
<comment type="caution">
    <text evidence="1">The sequence shown here is derived from an EMBL/GenBank/DDBJ whole genome shotgun (WGS) entry which is preliminary data.</text>
</comment>
<dbReference type="AlphaFoldDB" id="A0A074LQ05"/>
<organism evidence="1 2">
    <name type="scientific">Tumebacillus flagellatus</name>
    <dbReference type="NCBI Taxonomy" id="1157490"/>
    <lineage>
        <taxon>Bacteria</taxon>
        <taxon>Bacillati</taxon>
        <taxon>Bacillota</taxon>
        <taxon>Bacilli</taxon>
        <taxon>Bacillales</taxon>
        <taxon>Alicyclobacillaceae</taxon>
        <taxon>Tumebacillus</taxon>
    </lineage>
</organism>
<protein>
    <submittedName>
        <fullName evidence="1">Uncharacterized protein</fullName>
    </submittedName>
</protein>
<evidence type="ECO:0000313" key="1">
    <source>
        <dbReference type="EMBL" id="KEO83159.1"/>
    </source>
</evidence>
<reference evidence="1 2" key="1">
    <citation type="journal article" date="2013" name="Int. J. Syst. Evol. Microbiol.">
        <title>Tumebacillus flagellatus sp. nov., an alpha-amylase/pullulanase-producing bacterium isolated from cassava wastewater.</title>
        <authorList>
            <person name="Wang Q."/>
            <person name="Xie N."/>
            <person name="Qin Y."/>
            <person name="Shen N."/>
            <person name="Zhu J."/>
            <person name="Mi H."/>
            <person name="Huang R."/>
        </authorList>
    </citation>
    <scope>NUCLEOTIDE SEQUENCE [LARGE SCALE GENOMIC DNA]</scope>
    <source>
        <strain evidence="1 2">GST4</strain>
    </source>
</reference>
<evidence type="ECO:0000313" key="2">
    <source>
        <dbReference type="Proteomes" id="UP000027931"/>
    </source>
</evidence>
<gene>
    <name evidence="1" type="ORF">EL26_11870</name>
</gene>
<accession>A0A074LQ05</accession>
<sequence>MSKDYPPFPLTVWHKFDEEALQKHFVGRDIIIYYQNRYYVLLKNATYERMKRFVDENSVIIDLSDSPQIETEINYKTPYN</sequence>
<name>A0A074LQ05_9BACL</name>
<dbReference type="EMBL" id="JMIR01000014">
    <property type="protein sequence ID" value="KEO83159.1"/>
    <property type="molecule type" value="Genomic_DNA"/>
</dbReference>
<keyword evidence="2" id="KW-1185">Reference proteome</keyword>
<proteinExistence type="predicted"/>